<evidence type="ECO:0000313" key="1">
    <source>
        <dbReference type="EMBL" id="XCC57299.1"/>
    </source>
</evidence>
<protein>
    <recommendedName>
        <fullName evidence="2">Flagellar hook-length control protein-like C-terminal domain-containing protein</fullName>
    </recommendedName>
</protein>
<proteinExistence type="predicted"/>
<sequence>MAIQIPTTGIPANPIVEFHRNDLVNPPAAPSVVENLKAIDPRVALNMTLPVNDANPSVTLHNAMQAAMLKGSQLAEPEVNQAVLLELSKSQTKLDPATAAVIADAKSTVSPSLSRLDNLGSAALGQLLSNILEADDVDPNLALKNKTNTAVVAWPSGDQNVPLASDPRAAMNILYQNLQNSGIFAGEQIKKLLMPAALSIAEEAEPHVDGNVSQQASTLLAQLNADTPQVRDAVKLLLRGDLAWQGLLLPNLYVVFKREDAWQQSTEDPGQVMKGARITMEVELPHLGKLKVVGTQFGESVNLTIETSAQTKSILTERLTDLQDQISQHVKVETHVAISDGVAP</sequence>
<organism evidence="1">
    <name type="scientific">Polynucleobacter sp. UK-FUSCHL-C3</name>
    <dbReference type="NCBI Taxonomy" id="2955208"/>
    <lineage>
        <taxon>Bacteria</taxon>
        <taxon>Pseudomonadati</taxon>
        <taxon>Pseudomonadota</taxon>
        <taxon>Betaproteobacteria</taxon>
        <taxon>Burkholderiales</taxon>
        <taxon>Burkholderiaceae</taxon>
        <taxon>Polynucleobacter</taxon>
    </lineage>
</organism>
<dbReference type="AlphaFoldDB" id="A0AAU8A114"/>
<dbReference type="EMBL" id="CP099959">
    <property type="protein sequence ID" value="XCC57299.1"/>
    <property type="molecule type" value="Genomic_DNA"/>
</dbReference>
<accession>A0AAU8A114</accession>
<dbReference type="RefSeq" id="WP_353438329.1">
    <property type="nucleotide sequence ID" value="NZ_CP099959.1"/>
</dbReference>
<evidence type="ECO:0008006" key="2">
    <source>
        <dbReference type="Google" id="ProtNLM"/>
    </source>
</evidence>
<name>A0AAU8A114_9BURK</name>
<gene>
    <name evidence="1" type="ORF">NKE59_07320</name>
</gene>
<reference evidence="1" key="1">
    <citation type="submission" date="2022-06" db="EMBL/GenBank/DDBJ databases">
        <title>New Polynucleobacter species.</title>
        <authorList>
            <person name="Hahn M.W."/>
        </authorList>
    </citation>
    <scope>NUCLEOTIDE SEQUENCE</scope>
    <source>
        <strain evidence="1">UK-FUSCHL-C3</strain>
    </source>
</reference>